<accession>A0A0R2HRP7</accession>
<keyword evidence="1" id="KW-0808">Transferase</keyword>
<evidence type="ECO:0000313" key="6">
    <source>
        <dbReference type="Proteomes" id="UP000076244"/>
    </source>
</evidence>
<dbReference type="KEGG" id="pdm:ADU72_0642"/>
<evidence type="ECO:0000313" key="4">
    <source>
        <dbReference type="EMBL" id="AMV63478.1"/>
    </source>
</evidence>
<dbReference type="EMBL" id="CP012275">
    <property type="protein sequence ID" value="AMV63478.1"/>
    <property type="molecule type" value="Genomic_DNA"/>
</dbReference>
<dbReference type="GO" id="GO:0016747">
    <property type="term" value="F:acyltransferase activity, transferring groups other than amino-acyl groups"/>
    <property type="evidence" value="ECO:0007669"/>
    <property type="project" value="InterPro"/>
</dbReference>
<evidence type="ECO:0000256" key="2">
    <source>
        <dbReference type="ARBA" id="ARBA00023315"/>
    </source>
</evidence>
<dbReference type="OrthoDB" id="9796171at2"/>
<evidence type="ECO:0000259" key="3">
    <source>
        <dbReference type="PROSITE" id="PS51186"/>
    </source>
</evidence>
<sequence length="142" mass="16157">MKIKSAYGNNGTVYEDGMEIRKSVFIEEQNIDPSIEQDENESRCRYYVGYVNQAPVTTARVMRTDEGTLVQRVCTIKAFRHQGLSSQILQAIEKDAKGSQSKAVWLFAQDQAQKFYLNNGYTVVGDKIMEAGIPHHKMVKEF</sequence>
<feature type="domain" description="N-acetyltransferase" evidence="3">
    <location>
        <begin position="1"/>
        <end position="142"/>
    </location>
</feature>
<keyword evidence="2" id="KW-0012">Acyltransferase</keyword>
<dbReference type="InterPro" id="IPR000182">
    <property type="entry name" value="GNAT_dom"/>
</dbReference>
<gene>
    <name evidence="4" type="ORF">ADU70_2012</name>
    <name evidence="5" type="ORF">ADU72_0642</name>
</gene>
<keyword evidence="6" id="KW-1185">Reference proteome</keyword>
<dbReference type="InterPro" id="IPR016181">
    <property type="entry name" value="Acyl_CoA_acyltransferase"/>
</dbReference>
<dbReference type="RefSeq" id="WP_046870739.1">
    <property type="nucleotide sequence ID" value="NZ_BAAAXI010000175.1"/>
</dbReference>
<organism evidence="4 7">
    <name type="scientific">Pediococcus damnosus</name>
    <dbReference type="NCBI Taxonomy" id="51663"/>
    <lineage>
        <taxon>Bacteria</taxon>
        <taxon>Bacillati</taxon>
        <taxon>Bacillota</taxon>
        <taxon>Bacilli</taxon>
        <taxon>Lactobacillales</taxon>
        <taxon>Lactobacillaceae</taxon>
        <taxon>Pediococcus</taxon>
    </lineage>
</organism>
<protein>
    <submittedName>
        <fullName evidence="4">Acetyltransferase, GNAT family</fullName>
    </submittedName>
</protein>
<dbReference type="PANTHER" id="PTHR43420">
    <property type="entry name" value="ACETYLTRANSFERASE"/>
    <property type="match status" value="1"/>
</dbReference>
<evidence type="ECO:0000313" key="7">
    <source>
        <dbReference type="Proteomes" id="UP000076405"/>
    </source>
</evidence>
<dbReference type="Proteomes" id="UP000076244">
    <property type="component" value="Chromosome"/>
</dbReference>
<dbReference type="Proteomes" id="UP000076405">
    <property type="component" value="Chromosome"/>
</dbReference>
<dbReference type="InterPro" id="IPR050680">
    <property type="entry name" value="YpeA/RimI_acetyltransf"/>
</dbReference>
<dbReference type="PROSITE" id="PS51186">
    <property type="entry name" value="GNAT"/>
    <property type="match status" value="1"/>
</dbReference>
<reference evidence="6 7" key="1">
    <citation type="journal article" date="2016" name="PLoS ONE">
        <title>The Identification of Novel Diagnostic Marker Genes for the Detection of Beer Spoiling Pediococcus damnosus Strains Using the BlAst Diagnostic Gene findEr.</title>
        <authorList>
            <person name="Behr J."/>
            <person name="Geissler A.J."/>
            <person name="Schmid J."/>
            <person name="Zehe A."/>
            <person name="Vogel R.F."/>
        </authorList>
    </citation>
    <scope>NUCLEOTIDE SEQUENCE [LARGE SCALE GENOMIC DNA]</scope>
    <source>
        <strain evidence="4 7">TMW 2.1533</strain>
        <strain evidence="5 6">TMW 2.1535</strain>
    </source>
</reference>
<proteinExistence type="predicted"/>
<evidence type="ECO:0000313" key="5">
    <source>
        <dbReference type="EMBL" id="AMV66587.1"/>
    </source>
</evidence>
<evidence type="ECO:0000256" key="1">
    <source>
        <dbReference type="ARBA" id="ARBA00022679"/>
    </source>
</evidence>
<name>A0A0R2HRP7_9LACO</name>
<dbReference type="CDD" id="cd04301">
    <property type="entry name" value="NAT_SF"/>
    <property type="match status" value="1"/>
</dbReference>
<dbReference type="AlphaFoldDB" id="A0A0R2HRP7"/>
<dbReference type="EMBL" id="CP012288">
    <property type="protein sequence ID" value="AMV66587.1"/>
    <property type="molecule type" value="Genomic_DNA"/>
</dbReference>
<dbReference type="GeneID" id="57275905"/>
<dbReference type="Pfam" id="PF13673">
    <property type="entry name" value="Acetyltransf_10"/>
    <property type="match status" value="1"/>
</dbReference>
<dbReference type="Gene3D" id="3.40.630.30">
    <property type="match status" value="1"/>
</dbReference>
<dbReference type="SUPFAM" id="SSF55729">
    <property type="entry name" value="Acyl-CoA N-acyltransferases (Nat)"/>
    <property type="match status" value="1"/>
</dbReference>